<dbReference type="PANTHER" id="PTHR36151">
    <property type="entry name" value="BLR2777 PROTEIN"/>
    <property type="match status" value="1"/>
</dbReference>
<dbReference type="AlphaFoldDB" id="A0A3L7ITC4"/>
<dbReference type="InterPro" id="IPR018713">
    <property type="entry name" value="MPAB/Lcp_cat_dom"/>
</dbReference>
<evidence type="ECO:0000259" key="1">
    <source>
        <dbReference type="Pfam" id="PF09995"/>
    </source>
</evidence>
<dbReference type="Pfam" id="PF09995">
    <property type="entry name" value="MPAB_Lcp_cat"/>
    <property type="match status" value="1"/>
</dbReference>
<reference evidence="2 3" key="1">
    <citation type="submission" date="2018-10" db="EMBL/GenBank/DDBJ databases">
        <authorList>
            <person name="Li J."/>
        </authorList>
    </citation>
    <scope>NUCLEOTIDE SEQUENCE [LARGE SCALE GENOMIC DNA]</scope>
    <source>
        <strain evidence="2 3">ZD1-4</strain>
    </source>
</reference>
<comment type="caution">
    <text evidence="2">The sequence shown here is derived from an EMBL/GenBank/DDBJ whole genome shotgun (WGS) entry which is preliminary data.</text>
</comment>
<dbReference type="Proteomes" id="UP000282460">
    <property type="component" value="Unassembled WGS sequence"/>
</dbReference>
<dbReference type="RefSeq" id="WP_121660377.1">
    <property type="nucleotide sequence ID" value="NZ_BMEK01000003.1"/>
</dbReference>
<dbReference type="OrthoDB" id="108890at2"/>
<feature type="domain" description="ER-bound oxygenase mpaB/mpaB'/Rubber oxygenase catalytic" evidence="1">
    <location>
        <begin position="46"/>
        <end position="272"/>
    </location>
</feature>
<organism evidence="2 3">
    <name type="scientific">Mycetocola zhadangensis</name>
    <dbReference type="NCBI Taxonomy" id="1164595"/>
    <lineage>
        <taxon>Bacteria</taxon>
        <taxon>Bacillati</taxon>
        <taxon>Actinomycetota</taxon>
        <taxon>Actinomycetes</taxon>
        <taxon>Micrococcales</taxon>
        <taxon>Microbacteriaceae</taxon>
        <taxon>Mycetocola</taxon>
    </lineage>
</organism>
<dbReference type="PANTHER" id="PTHR36151:SF3">
    <property type="entry name" value="ER-BOUND OXYGENASE MPAB_MPAB'_RUBBER OXYGENASE CATALYTIC DOMAIN-CONTAINING PROTEIN"/>
    <property type="match status" value="1"/>
</dbReference>
<evidence type="ECO:0000313" key="2">
    <source>
        <dbReference type="EMBL" id="RLQ81467.1"/>
    </source>
</evidence>
<gene>
    <name evidence="2" type="ORF">D9V28_14040</name>
</gene>
<protein>
    <submittedName>
        <fullName evidence="2">DUF2236 domain-containing protein</fullName>
    </submittedName>
</protein>
<dbReference type="EMBL" id="RCWJ01000004">
    <property type="protein sequence ID" value="RLQ81467.1"/>
    <property type="molecule type" value="Genomic_DNA"/>
</dbReference>
<sequence length="298" mass="32735">MTRLADAWRSHLLSTLSGHSDGRPAWVDRLEDGDDAGYFGPGSASWTVHGELPTMVAGIRSLLMQALHPGALAGVHDWSRYREDPLGRLTGTIQWLMTVTFGDTATAVRESTRVGRFHERVSGTYIDAAGETRDYSAGNPELLAWVHDVFTDSFLACQLLWGSDIPGGADAYVREWAQAGELIGVQAPPRSAAELREQLHAFYRASTLKSDDRVREIVSFIRNPPLSPAVMPAYRIMFAGAVASIPREYRELLGLRRPLFPAVAATRLVLGAVRRILGRSSTSEEAALRRIARIRASV</sequence>
<proteinExistence type="predicted"/>
<evidence type="ECO:0000313" key="3">
    <source>
        <dbReference type="Proteomes" id="UP000282460"/>
    </source>
</evidence>
<keyword evidence="3" id="KW-1185">Reference proteome</keyword>
<dbReference type="GO" id="GO:0016491">
    <property type="term" value="F:oxidoreductase activity"/>
    <property type="evidence" value="ECO:0007669"/>
    <property type="project" value="InterPro"/>
</dbReference>
<accession>A0A3L7ITC4</accession>
<name>A0A3L7ITC4_9MICO</name>